<dbReference type="EnsemblPlants" id="KQL01075">
    <property type="protein sequence ID" value="KQL01075"/>
    <property type="gene ID" value="SETIT_014830mg"/>
</dbReference>
<dbReference type="EMBL" id="AGNK02003603">
    <property type="status" value="NOT_ANNOTATED_CDS"/>
    <property type="molecule type" value="Genomic_DNA"/>
</dbReference>
<dbReference type="Gramene" id="KQL01075">
    <property type="protein sequence ID" value="KQL01075"/>
    <property type="gene ID" value="SETIT_014830mg"/>
</dbReference>
<proteinExistence type="predicted"/>
<accession>K3YKR1</accession>
<sequence>MGPDELRFQTSEKLKWLLKVPDLNESTSEVQQIMLESDVPNMIRTSAGVAHLRLQR</sequence>
<reference evidence="2" key="1">
    <citation type="journal article" date="2012" name="Nat. Biotechnol.">
        <title>Reference genome sequence of the model plant Setaria.</title>
        <authorList>
            <person name="Bennetzen J.L."/>
            <person name="Schmutz J."/>
            <person name="Wang H."/>
            <person name="Percifield R."/>
            <person name="Hawkins J."/>
            <person name="Pontaroli A.C."/>
            <person name="Estep M."/>
            <person name="Feng L."/>
            <person name="Vaughn J.N."/>
            <person name="Grimwood J."/>
            <person name="Jenkins J."/>
            <person name="Barry K."/>
            <person name="Lindquist E."/>
            <person name="Hellsten U."/>
            <person name="Deshpande S."/>
            <person name="Wang X."/>
            <person name="Wu X."/>
            <person name="Mitros T."/>
            <person name="Triplett J."/>
            <person name="Yang X."/>
            <person name="Ye C.Y."/>
            <person name="Mauro-Herrera M."/>
            <person name="Wang L."/>
            <person name="Li P."/>
            <person name="Sharma M."/>
            <person name="Sharma R."/>
            <person name="Ronald P.C."/>
            <person name="Panaud O."/>
            <person name="Kellogg E.A."/>
            <person name="Brutnell T.P."/>
            <person name="Doust A.N."/>
            <person name="Tuskan G.A."/>
            <person name="Rokhsar D."/>
            <person name="Devos K.M."/>
        </authorList>
    </citation>
    <scope>NUCLEOTIDE SEQUENCE [LARGE SCALE GENOMIC DNA]</scope>
    <source>
        <strain evidence="2">cv. Yugu1</strain>
    </source>
</reference>
<evidence type="ECO:0000313" key="1">
    <source>
        <dbReference type="EnsemblPlants" id="KQL01075"/>
    </source>
</evidence>
<organism evidence="1 2">
    <name type="scientific">Setaria italica</name>
    <name type="common">Foxtail millet</name>
    <name type="synonym">Panicum italicum</name>
    <dbReference type="NCBI Taxonomy" id="4555"/>
    <lineage>
        <taxon>Eukaryota</taxon>
        <taxon>Viridiplantae</taxon>
        <taxon>Streptophyta</taxon>
        <taxon>Embryophyta</taxon>
        <taxon>Tracheophyta</taxon>
        <taxon>Spermatophyta</taxon>
        <taxon>Magnoliopsida</taxon>
        <taxon>Liliopsida</taxon>
        <taxon>Poales</taxon>
        <taxon>Poaceae</taxon>
        <taxon>PACMAD clade</taxon>
        <taxon>Panicoideae</taxon>
        <taxon>Panicodae</taxon>
        <taxon>Paniceae</taxon>
        <taxon>Cenchrinae</taxon>
        <taxon>Setaria</taxon>
    </lineage>
</organism>
<name>K3YKR1_SETIT</name>
<dbReference type="AlphaFoldDB" id="K3YKR1"/>
<dbReference type="HOGENOM" id="CLU_3017865_0_0_1"/>
<evidence type="ECO:0000313" key="2">
    <source>
        <dbReference type="Proteomes" id="UP000004995"/>
    </source>
</evidence>
<dbReference type="Proteomes" id="UP000004995">
    <property type="component" value="Unassembled WGS sequence"/>
</dbReference>
<protein>
    <submittedName>
        <fullName evidence="1">Uncharacterized protein</fullName>
    </submittedName>
</protein>
<reference evidence="1" key="2">
    <citation type="submission" date="2018-08" db="UniProtKB">
        <authorList>
            <consortium name="EnsemblPlants"/>
        </authorList>
    </citation>
    <scope>IDENTIFICATION</scope>
    <source>
        <strain evidence="1">Yugu1</strain>
    </source>
</reference>
<keyword evidence="2" id="KW-1185">Reference proteome</keyword>
<dbReference type="InParanoid" id="K3YKR1"/>